<dbReference type="EMBL" id="KQ242001">
    <property type="protein sequence ID" value="KNC81747.1"/>
    <property type="molecule type" value="Genomic_DNA"/>
</dbReference>
<name>A0A0L0FY48_9EUKA</name>
<gene>
    <name evidence="1" type="ORF">SARC_05949</name>
</gene>
<dbReference type="AlphaFoldDB" id="A0A0L0FY48"/>
<accession>A0A0L0FY48</accession>
<keyword evidence="2" id="KW-1185">Reference proteome</keyword>
<dbReference type="RefSeq" id="XP_014155649.1">
    <property type="nucleotide sequence ID" value="XM_014300174.1"/>
</dbReference>
<evidence type="ECO:0000313" key="2">
    <source>
        <dbReference type="Proteomes" id="UP000054560"/>
    </source>
</evidence>
<proteinExistence type="predicted"/>
<organism evidence="1 2">
    <name type="scientific">Sphaeroforma arctica JP610</name>
    <dbReference type="NCBI Taxonomy" id="667725"/>
    <lineage>
        <taxon>Eukaryota</taxon>
        <taxon>Ichthyosporea</taxon>
        <taxon>Ichthyophonida</taxon>
        <taxon>Sphaeroforma</taxon>
    </lineage>
</organism>
<dbReference type="GeneID" id="25906453"/>
<sequence>MSQLPPTGQTPITTFSSFEGAQRFERDFFSTLQPYTNISHANHHIQLTRTIISAILDTNDNPNINNTAIYLARIRRDRANLSTDLDTIRNASAKHSDSIAALNADIVRLRHERHTILTECNTANTARDLARADHDQHTIEPNSLANDLDRIHNERGTLITERDQLVTELDHIHSERVTLVTERNQAQSNYNDIALERDNLPRNLTRTQDINTTTTTEHTTLQNSLARIRRERDTYFEECEETRIELIQAPSVYKGDTFENM</sequence>
<dbReference type="Proteomes" id="UP000054560">
    <property type="component" value="Unassembled WGS sequence"/>
</dbReference>
<dbReference type="OrthoDB" id="10255512at2759"/>
<protein>
    <submittedName>
        <fullName evidence="1">Uncharacterized protein</fullName>
    </submittedName>
</protein>
<evidence type="ECO:0000313" key="1">
    <source>
        <dbReference type="EMBL" id="KNC81747.1"/>
    </source>
</evidence>
<reference evidence="1 2" key="1">
    <citation type="submission" date="2011-02" db="EMBL/GenBank/DDBJ databases">
        <title>The Genome Sequence of Sphaeroforma arctica JP610.</title>
        <authorList>
            <consortium name="The Broad Institute Genome Sequencing Platform"/>
            <person name="Russ C."/>
            <person name="Cuomo C."/>
            <person name="Young S.K."/>
            <person name="Zeng Q."/>
            <person name="Gargeya S."/>
            <person name="Alvarado L."/>
            <person name="Berlin A."/>
            <person name="Chapman S.B."/>
            <person name="Chen Z."/>
            <person name="Freedman E."/>
            <person name="Gellesch M."/>
            <person name="Goldberg J."/>
            <person name="Griggs A."/>
            <person name="Gujja S."/>
            <person name="Heilman E."/>
            <person name="Heiman D."/>
            <person name="Howarth C."/>
            <person name="Mehta T."/>
            <person name="Neiman D."/>
            <person name="Pearson M."/>
            <person name="Roberts A."/>
            <person name="Saif S."/>
            <person name="Shea T."/>
            <person name="Shenoy N."/>
            <person name="Sisk P."/>
            <person name="Stolte C."/>
            <person name="Sykes S."/>
            <person name="White J."/>
            <person name="Yandava C."/>
            <person name="Burger G."/>
            <person name="Gray M.W."/>
            <person name="Holland P.W.H."/>
            <person name="King N."/>
            <person name="Lang F.B.F."/>
            <person name="Roger A.J."/>
            <person name="Ruiz-Trillo I."/>
            <person name="Haas B."/>
            <person name="Nusbaum C."/>
            <person name="Birren B."/>
        </authorList>
    </citation>
    <scope>NUCLEOTIDE SEQUENCE [LARGE SCALE GENOMIC DNA]</scope>
    <source>
        <strain evidence="1 2">JP610</strain>
    </source>
</reference>